<dbReference type="InterPro" id="IPR008972">
    <property type="entry name" value="Cupredoxin"/>
</dbReference>
<evidence type="ECO:0000313" key="4">
    <source>
        <dbReference type="Proteomes" id="UP000031971"/>
    </source>
</evidence>
<dbReference type="EMBL" id="JXSL01000030">
    <property type="protein sequence ID" value="KIL97990.1"/>
    <property type="molecule type" value="Genomic_DNA"/>
</dbReference>
<organism evidence="3 4">
    <name type="scientific">Paramagnetospirillum magnetotacticum MS-1</name>
    <dbReference type="NCBI Taxonomy" id="272627"/>
    <lineage>
        <taxon>Bacteria</taxon>
        <taxon>Pseudomonadati</taxon>
        <taxon>Pseudomonadota</taxon>
        <taxon>Alphaproteobacteria</taxon>
        <taxon>Rhodospirillales</taxon>
        <taxon>Magnetospirillaceae</taxon>
        <taxon>Paramagnetospirillum</taxon>
    </lineage>
</organism>
<evidence type="ECO:0000256" key="1">
    <source>
        <dbReference type="SAM" id="SignalP"/>
    </source>
</evidence>
<evidence type="ECO:0000259" key="2">
    <source>
        <dbReference type="Pfam" id="PF13473"/>
    </source>
</evidence>
<keyword evidence="4" id="KW-1185">Reference proteome</keyword>
<dbReference type="Pfam" id="PF13473">
    <property type="entry name" value="Cupredoxin_1"/>
    <property type="match status" value="1"/>
</dbReference>
<dbReference type="SUPFAM" id="SSF49503">
    <property type="entry name" value="Cupredoxins"/>
    <property type="match status" value="1"/>
</dbReference>
<feature type="signal peptide" evidence="1">
    <location>
        <begin position="1"/>
        <end position="23"/>
    </location>
</feature>
<dbReference type="OrthoDB" id="7161040at2"/>
<feature type="domain" description="EfeO-type cupredoxin-like" evidence="2">
    <location>
        <begin position="9"/>
        <end position="111"/>
    </location>
</feature>
<proteinExistence type="predicted"/>
<dbReference type="RefSeq" id="WP_009869212.1">
    <property type="nucleotide sequence ID" value="NZ_JXSL01000030.1"/>
</dbReference>
<dbReference type="STRING" id="272627.CCC_01051"/>
<sequence>MSALLRLSLAAIFLALCSPPAKAAEEVLVKLTIKDHRFTPDRLEIPARTKVILLVRNEDAEAEEFECVPLRREKIVFPGTEIRVVLGKVEPGEYPFVGEYHEATAKGVIIAR</sequence>
<dbReference type="Gene3D" id="2.60.40.420">
    <property type="entry name" value="Cupredoxins - blue copper proteins"/>
    <property type="match status" value="1"/>
</dbReference>
<dbReference type="InterPro" id="IPR028096">
    <property type="entry name" value="EfeO_Cupredoxin"/>
</dbReference>
<gene>
    <name evidence="3" type="ORF">CCC_01051</name>
</gene>
<feature type="chain" id="PRO_5002159790" evidence="1">
    <location>
        <begin position="24"/>
        <end position="112"/>
    </location>
</feature>
<protein>
    <submittedName>
        <fullName evidence="3">Putative exported protein</fullName>
    </submittedName>
</protein>
<keyword evidence="1" id="KW-0732">Signal</keyword>
<comment type="caution">
    <text evidence="3">The sequence shown here is derived from an EMBL/GenBank/DDBJ whole genome shotgun (WGS) entry which is preliminary data.</text>
</comment>
<dbReference type="Proteomes" id="UP000031971">
    <property type="component" value="Unassembled WGS sequence"/>
</dbReference>
<reference evidence="3 4" key="1">
    <citation type="submission" date="2015-01" db="EMBL/GenBank/DDBJ databases">
        <title>Genome Sequence of Magnetospirillum magnetotacticum Strain MS-1.</title>
        <authorList>
            <person name="Marinov G.K."/>
            <person name="Smalley M.D."/>
            <person name="DeSalvo G."/>
        </authorList>
    </citation>
    <scope>NUCLEOTIDE SEQUENCE [LARGE SCALE GENOMIC DNA]</scope>
    <source>
        <strain evidence="3 4">MS-1</strain>
    </source>
</reference>
<dbReference type="AlphaFoldDB" id="A0A0C2YTG5"/>
<accession>A0A0C2YTG5</accession>
<name>A0A0C2YTG5_PARME</name>
<evidence type="ECO:0000313" key="3">
    <source>
        <dbReference type="EMBL" id="KIL97990.1"/>
    </source>
</evidence>